<evidence type="ECO:0000256" key="1">
    <source>
        <dbReference type="SAM" id="Phobius"/>
    </source>
</evidence>
<protein>
    <recommendedName>
        <fullName evidence="4">Transmembrane protein</fullName>
    </recommendedName>
</protein>
<accession>A0A078AC50</accession>
<sequence length="563" mass="63159">MYPNMQSNFQYVPYQGYNYQNVDEEQPKTLLKQESQVQATQQVTDSNGKIDKEFVESLDKPINSLPFLEKYHQSARNVERLAQTVKNASYGVGMLGGVCFVLAGFCLLGNSAIHNSQMTQNSSANAAHPKLQSGMLDSGIQSEIIDSETGEFNVKALSGTFSMIIWGMIMAKAKSGYTAAISKDHTQVQSQYKNVLTLFALIAVATFAQWKFEGQSQKNIQSTQPATQSKGRNLEASNPIVAVTDEVEIVDYKTLYENAQQLWRNSISKDQKKSSIVLESSNVETATQDHKVKSQIIIQGAKGAVKWIGSIIFFAICFAYGMILRQYHLAVQKHQQMTELFYNPNVRVASGENASKVLDSIKPKVEEVEQLIQAPAQQQSVHHLNQFENLHQKISEILKNAQNIQKPHMQVAAPTLKNLPPSLKSENNFNYSLCESIDYQQESLAAPLLDTRKEQNKSLAIERLQQILSQKQSSQNQQVQQIVQEKPKLQQAVIENQIQAAPQAQQQVKVITMSREEFEKQYGQKLPEITQNQASAIIIQTHAKDLVEETSINMTITKNNSME</sequence>
<evidence type="ECO:0000313" key="3">
    <source>
        <dbReference type="Proteomes" id="UP000039865"/>
    </source>
</evidence>
<keyword evidence="1" id="KW-0472">Membrane</keyword>
<organism evidence="2 3">
    <name type="scientific">Stylonychia lemnae</name>
    <name type="common">Ciliate</name>
    <dbReference type="NCBI Taxonomy" id="5949"/>
    <lineage>
        <taxon>Eukaryota</taxon>
        <taxon>Sar</taxon>
        <taxon>Alveolata</taxon>
        <taxon>Ciliophora</taxon>
        <taxon>Intramacronucleata</taxon>
        <taxon>Spirotrichea</taxon>
        <taxon>Stichotrichia</taxon>
        <taxon>Sporadotrichida</taxon>
        <taxon>Oxytrichidae</taxon>
        <taxon>Stylonychinae</taxon>
        <taxon>Stylonychia</taxon>
    </lineage>
</organism>
<reference evidence="2 3" key="1">
    <citation type="submission" date="2014-06" db="EMBL/GenBank/DDBJ databases">
        <authorList>
            <person name="Swart Estienne"/>
        </authorList>
    </citation>
    <scope>NUCLEOTIDE SEQUENCE [LARGE SCALE GENOMIC DNA]</scope>
    <source>
        <strain evidence="2 3">130c</strain>
    </source>
</reference>
<feature type="transmembrane region" description="Helical" evidence="1">
    <location>
        <begin position="304"/>
        <end position="324"/>
    </location>
</feature>
<dbReference type="AlphaFoldDB" id="A0A078AC50"/>
<dbReference type="InParanoid" id="A0A078AC50"/>
<gene>
    <name evidence="2" type="primary">Contig17115.g18233</name>
    <name evidence="2" type="ORF">STYLEM_8399</name>
</gene>
<feature type="transmembrane region" description="Helical" evidence="1">
    <location>
        <begin position="90"/>
        <end position="113"/>
    </location>
</feature>
<name>A0A078AC50_STYLE</name>
<dbReference type="Proteomes" id="UP000039865">
    <property type="component" value="Unassembled WGS sequence"/>
</dbReference>
<proteinExistence type="predicted"/>
<keyword evidence="3" id="KW-1185">Reference proteome</keyword>
<keyword evidence="1" id="KW-0812">Transmembrane</keyword>
<dbReference type="EMBL" id="CCKQ01007975">
    <property type="protein sequence ID" value="CDW79411.1"/>
    <property type="molecule type" value="Genomic_DNA"/>
</dbReference>
<evidence type="ECO:0000313" key="2">
    <source>
        <dbReference type="EMBL" id="CDW79411.1"/>
    </source>
</evidence>
<evidence type="ECO:0008006" key="4">
    <source>
        <dbReference type="Google" id="ProtNLM"/>
    </source>
</evidence>
<keyword evidence="1" id="KW-1133">Transmembrane helix</keyword>